<dbReference type="InterPro" id="IPR036883">
    <property type="entry name" value="PDCD5-like_sf"/>
</dbReference>
<dbReference type="PIRSF" id="PIRSF015730">
    <property type="entry name" value="TFAR19"/>
    <property type="match status" value="1"/>
</dbReference>
<dbReference type="RefSeq" id="WP_012898767.1">
    <property type="nucleotide sequence ID" value="NC_013665.1"/>
</dbReference>
<reference evidence="5 6" key="2">
    <citation type="journal article" date="2008" name="Int. J. Syst. Evol. Microbiol.">
        <title>Methanocella paludicola gen. nov., sp. nov., a methane-producing archaeon, the first isolate of the lineage 'Rice Cluster I', and proposal of the new archaeal order Methanocellales ord. nov.</title>
        <authorList>
            <person name="Sakai S."/>
            <person name="Imachi H."/>
            <person name="Hanada S."/>
            <person name="Ohashi A."/>
            <person name="Harada H."/>
            <person name="Kamagata Y."/>
        </authorList>
    </citation>
    <scope>NUCLEOTIDE SEQUENCE [LARGE SCALE GENOMIC DNA]</scope>
    <source>
        <strain evidence="6">DSM 17711 / JCM 13418 / NBRC 101707 / SANAE</strain>
    </source>
</reference>
<keyword evidence="2 3" id="KW-0238">DNA-binding</keyword>
<dbReference type="GO" id="GO:0003677">
    <property type="term" value="F:DNA binding"/>
    <property type="evidence" value="ECO:0007669"/>
    <property type="project" value="UniProtKB-UniRule"/>
</dbReference>
<dbReference type="OrthoDB" id="7912at2157"/>
<comment type="similarity">
    <text evidence="1 3">Belongs to the PDCD5 family.</text>
</comment>
<dbReference type="InterPro" id="IPR022889">
    <property type="entry name" value="DNA_bind_arc"/>
</dbReference>
<reference evidence="6" key="3">
    <citation type="journal article" date="2011" name="PLoS ONE">
        <title>Genome sequence of a mesophilic hydrogenotrophic methanogen Methanocella paludicola, the first cultivated representative of the order Methanocellales.</title>
        <authorList>
            <person name="Sakai S."/>
            <person name="Takaki Y."/>
            <person name="Shimamura S."/>
            <person name="Sekine M."/>
            <person name="Tajima T."/>
            <person name="Kosugi H."/>
            <person name="Ichikawa N."/>
            <person name="Tasumi E."/>
            <person name="Hiraki A.T."/>
            <person name="Shimizu A."/>
            <person name="Kato Y."/>
            <person name="Nishiko R."/>
            <person name="Mori K."/>
            <person name="Fujita N."/>
            <person name="Imachi H."/>
            <person name="Takai K."/>
        </authorList>
    </citation>
    <scope>NUCLEOTIDE SEQUENCE [LARGE SCALE GENOMIC DNA]</scope>
    <source>
        <strain evidence="6">DSM 17711 / JCM 13418 / NBRC 101707 / SANAE</strain>
    </source>
</reference>
<dbReference type="AlphaFoldDB" id="D1YUG5"/>
<evidence type="ECO:0000256" key="3">
    <source>
        <dbReference type="HAMAP-Rule" id="MF_00026"/>
    </source>
</evidence>
<dbReference type="EMBL" id="AP011532">
    <property type="protein sequence ID" value="BAI60087.1"/>
    <property type="molecule type" value="Genomic_DNA"/>
</dbReference>
<dbReference type="InParanoid" id="D1YUG5"/>
<dbReference type="Proteomes" id="UP000001882">
    <property type="component" value="Chromosome"/>
</dbReference>
<reference evidence="5 6" key="1">
    <citation type="journal article" date="2007" name="Appl. Environ. Microbiol.">
        <title>Isolation of key methanogens for global methane emission from rice paddy fields: a novel isolate affiliated with the clone cluster rice cluster I.</title>
        <authorList>
            <person name="Sakai S."/>
            <person name="Imachi H."/>
            <person name="Sekiguchi Y."/>
            <person name="Ohashi A."/>
            <person name="Harada H."/>
            <person name="Kamagata Y."/>
        </authorList>
    </citation>
    <scope>NUCLEOTIDE SEQUENCE [LARGE SCALE GENOMIC DNA]</scope>
    <source>
        <strain evidence="6">DSM 17711 / JCM 13418 / NBRC 101707 / SANAE</strain>
    </source>
</reference>
<evidence type="ECO:0000313" key="5">
    <source>
        <dbReference type="EMBL" id="BAI60087.1"/>
    </source>
</evidence>
<feature type="coiled-coil region" evidence="4">
    <location>
        <begin position="19"/>
        <end position="46"/>
    </location>
</feature>
<protein>
    <recommendedName>
        <fullName evidence="3">DNA-binding protein MCP_0015</fullName>
    </recommendedName>
</protein>
<dbReference type="PANTHER" id="PTHR10840:SF0">
    <property type="entry name" value="PROGRAMMED CELL DEATH PROTEIN 5"/>
    <property type="match status" value="1"/>
</dbReference>
<dbReference type="NCBIfam" id="NF003268">
    <property type="entry name" value="PRK04239.1"/>
    <property type="match status" value="1"/>
</dbReference>
<dbReference type="Gene3D" id="1.10.8.140">
    <property type="entry name" value="PDCD5-like"/>
    <property type="match status" value="1"/>
</dbReference>
<proteinExistence type="inferred from homology"/>
<gene>
    <name evidence="5" type="ordered locus">MCP_0015</name>
</gene>
<dbReference type="SUPFAM" id="SSF46950">
    <property type="entry name" value="Double-stranded DNA-binding domain"/>
    <property type="match status" value="1"/>
</dbReference>
<dbReference type="PATRIC" id="fig|304371.9.peg.15"/>
<keyword evidence="6" id="KW-1185">Reference proteome</keyword>
<evidence type="ECO:0000256" key="1">
    <source>
        <dbReference type="ARBA" id="ARBA00010490"/>
    </source>
</evidence>
<evidence type="ECO:0000313" key="6">
    <source>
        <dbReference type="Proteomes" id="UP000001882"/>
    </source>
</evidence>
<dbReference type="PANTHER" id="PTHR10840">
    <property type="entry name" value="PROGRAMMED CELL DEATH PROTEIN 5"/>
    <property type="match status" value="1"/>
</dbReference>
<dbReference type="GeneID" id="8680187"/>
<dbReference type="Pfam" id="PF01984">
    <property type="entry name" value="dsDNA_bind"/>
    <property type="match status" value="1"/>
</dbReference>
<name>D1YUG5_METPS</name>
<dbReference type="eggNOG" id="arCOG04179">
    <property type="taxonomic scope" value="Archaea"/>
</dbReference>
<sequence>MLMSGDELDEIRRRKMEELQRAQSDAYAQEQQRQQYEQQKASAMRQILTPEARERLNTIRMTRPEFVASVEAQLIALAQSGRLKSQIDDAQLVKILEQVTPKKRDIKIRRI</sequence>
<evidence type="ECO:0000256" key="2">
    <source>
        <dbReference type="ARBA" id="ARBA00023125"/>
    </source>
</evidence>
<dbReference type="InterPro" id="IPR002836">
    <property type="entry name" value="PDCD5-like"/>
</dbReference>
<dbReference type="GO" id="GO:0005829">
    <property type="term" value="C:cytosol"/>
    <property type="evidence" value="ECO:0007669"/>
    <property type="project" value="TreeGrafter"/>
</dbReference>
<dbReference type="HAMAP" id="MF_00026">
    <property type="entry name" value="dsDNA_bind"/>
    <property type="match status" value="1"/>
</dbReference>
<dbReference type="FunCoup" id="D1YUG5">
    <property type="interactions" value="95"/>
</dbReference>
<dbReference type="KEGG" id="mpd:MCP_0015"/>
<evidence type="ECO:0000256" key="4">
    <source>
        <dbReference type="SAM" id="Coils"/>
    </source>
</evidence>
<organism evidence="5 6">
    <name type="scientific">Methanocella paludicola (strain DSM 17711 / JCM 13418 / NBRC 101707 / SANAE)</name>
    <dbReference type="NCBI Taxonomy" id="304371"/>
    <lineage>
        <taxon>Archaea</taxon>
        <taxon>Methanobacteriati</taxon>
        <taxon>Methanobacteriota</taxon>
        <taxon>Stenosarchaea group</taxon>
        <taxon>Methanomicrobia</taxon>
        <taxon>Methanocellales</taxon>
        <taxon>Methanocellaceae</taxon>
        <taxon>Methanocella</taxon>
    </lineage>
</organism>
<keyword evidence="4" id="KW-0175">Coiled coil</keyword>
<dbReference type="STRING" id="304371.MCP_0015"/>
<accession>D1YUG5</accession>